<organism evidence="1 2">
    <name type="scientific">Paenibacillus melissococcoides</name>
    <dbReference type="NCBI Taxonomy" id="2912268"/>
    <lineage>
        <taxon>Bacteria</taxon>
        <taxon>Bacillati</taxon>
        <taxon>Bacillota</taxon>
        <taxon>Bacilli</taxon>
        <taxon>Bacillales</taxon>
        <taxon>Paenibacillaceae</taxon>
        <taxon>Paenibacillus</taxon>
    </lineage>
</organism>
<evidence type="ECO:0000313" key="1">
    <source>
        <dbReference type="EMBL" id="CAH8249670.1"/>
    </source>
</evidence>
<dbReference type="EMBL" id="CALYLO010000018">
    <property type="protein sequence ID" value="CAH8249670.1"/>
    <property type="molecule type" value="Genomic_DNA"/>
</dbReference>
<proteinExistence type="predicted"/>
<reference evidence="1" key="1">
    <citation type="submission" date="2022-06" db="EMBL/GenBank/DDBJ databases">
        <authorList>
            <person name="Dietemann V."/>
            <person name="Ory F."/>
            <person name="Dainat B."/>
            <person name="Oberhansli S."/>
        </authorList>
    </citation>
    <scope>NUCLEOTIDE SEQUENCE</scope>
    <source>
        <strain evidence="1">Ena-SAMPLE-TAB-26-04-2022-14:26:32:270-5432</strain>
    </source>
</reference>
<dbReference type="RefSeq" id="WP_213431102.1">
    <property type="nucleotide sequence ID" value="NZ_AP031286.1"/>
</dbReference>
<name>A0ABM9GBZ2_9BACL</name>
<evidence type="ECO:0000313" key="2">
    <source>
        <dbReference type="Proteomes" id="UP001154322"/>
    </source>
</evidence>
<sequence length="67" mass="7499">MNPDSGSSYGYGTYRPRILIDPLEQPVALWLQGIQASSQVEINGVDKYGGGRERILAQNRLVHRFPL</sequence>
<accession>A0ABM9GBZ2</accession>
<protein>
    <submittedName>
        <fullName evidence="1">Uncharacterized protein</fullName>
    </submittedName>
</protein>
<keyword evidence="2" id="KW-1185">Reference proteome</keyword>
<comment type="caution">
    <text evidence="1">The sequence shown here is derived from an EMBL/GenBank/DDBJ whole genome shotgun (WGS) entry which is preliminary data.</text>
</comment>
<dbReference type="Proteomes" id="UP001154322">
    <property type="component" value="Unassembled WGS sequence"/>
</dbReference>
<gene>
    <name evidence="1" type="ORF">WJ0W_006854</name>
</gene>